<protein>
    <submittedName>
        <fullName evidence="3">Uncharacterized protein</fullName>
    </submittedName>
</protein>
<gene>
    <name evidence="3" type="ORF">GSOID_T00002932001</name>
</gene>
<evidence type="ECO:0000313" key="4">
    <source>
        <dbReference type="Proteomes" id="UP000001307"/>
    </source>
</evidence>
<dbReference type="InParanoid" id="E4XT05"/>
<keyword evidence="2" id="KW-0472">Membrane</keyword>
<evidence type="ECO:0000313" key="3">
    <source>
        <dbReference type="EMBL" id="CBY12867.1"/>
    </source>
</evidence>
<feature type="region of interest" description="Disordered" evidence="1">
    <location>
        <begin position="41"/>
        <end position="64"/>
    </location>
</feature>
<sequence>MKKWKTYLIFIVFVGGTGYFLYKYIQRKLFKRKMKNKINDDYIPSPPATSKHAKTGKRKYGSENNLVTEKKNGYVYVTEVDATGKKLWKFKYKPPNFEGKR</sequence>
<keyword evidence="2" id="KW-1133">Transmembrane helix</keyword>
<dbReference type="AlphaFoldDB" id="E4XT05"/>
<reference evidence="3" key="1">
    <citation type="journal article" date="2010" name="Science">
        <title>Plasticity of animal genome architecture unmasked by rapid evolution of a pelagic tunicate.</title>
        <authorList>
            <person name="Denoeud F."/>
            <person name="Henriet S."/>
            <person name="Mungpakdee S."/>
            <person name="Aury J.M."/>
            <person name="Da Silva C."/>
            <person name="Brinkmann H."/>
            <person name="Mikhaleva J."/>
            <person name="Olsen L.C."/>
            <person name="Jubin C."/>
            <person name="Canestro C."/>
            <person name="Bouquet J.M."/>
            <person name="Danks G."/>
            <person name="Poulain J."/>
            <person name="Campsteijn C."/>
            <person name="Adamski M."/>
            <person name="Cross I."/>
            <person name="Yadetie F."/>
            <person name="Muffato M."/>
            <person name="Louis A."/>
            <person name="Butcher S."/>
            <person name="Tsagkogeorga G."/>
            <person name="Konrad A."/>
            <person name="Singh S."/>
            <person name="Jensen M.F."/>
            <person name="Cong E.H."/>
            <person name="Eikeseth-Otteraa H."/>
            <person name="Noel B."/>
            <person name="Anthouard V."/>
            <person name="Porcel B.M."/>
            <person name="Kachouri-Lafond R."/>
            <person name="Nishino A."/>
            <person name="Ugolini M."/>
            <person name="Chourrout P."/>
            <person name="Nishida H."/>
            <person name="Aasland R."/>
            <person name="Huzurbazar S."/>
            <person name="Westhof E."/>
            <person name="Delsuc F."/>
            <person name="Lehrach H."/>
            <person name="Reinhardt R."/>
            <person name="Weissenbach J."/>
            <person name="Roy S.W."/>
            <person name="Artiguenave F."/>
            <person name="Postlethwait J.H."/>
            <person name="Manak J.R."/>
            <person name="Thompson E.M."/>
            <person name="Jaillon O."/>
            <person name="Du Pasquier L."/>
            <person name="Boudinot P."/>
            <person name="Liberles D.A."/>
            <person name="Volff J.N."/>
            <person name="Philippe H."/>
            <person name="Lenhard B."/>
            <person name="Roest Crollius H."/>
            <person name="Wincker P."/>
            <person name="Chourrout D."/>
        </authorList>
    </citation>
    <scope>NUCLEOTIDE SEQUENCE [LARGE SCALE GENOMIC DNA]</scope>
</reference>
<keyword evidence="2" id="KW-0812">Transmembrane</keyword>
<dbReference type="OrthoDB" id="10349052at2759"/>
<name>E4XT05_OIKDI</name>
<feature type="transmembrane region" description="Helical" evidence="2">
    <location>
        <begin position="6"/>
        <end position="25"/>
    </location>
</feature>
<dbReference type="EMBL" id="FN653145">
    <property type="protein sequence ID" value="CBY12867.1"/>
    <property type="molecule type" value="Genomic_DNA"/>
</dbReference>
<dbReference type="Proteomes" id="UP000001307">
    <property type="component" value="Unassembled WGS sequence"/>
</dbReference>
<organism evidence="3">
    <name type="scientific">Oikopleura dioica</name>
    <name type="common">Tunicate</name>
    <dbReference type="NCBI Taxonomy" id="34765"/>
    <lineage>
        <taxon>Eukaryota</taxon>
        <taxon>Metazoa</taxon>
        <taxon>Chordata</taxon>
        <taxon>Tunicata</taxon>
        <taxon>Appendicularia</taxon>
        <taxon>Copelata</taxon>
        <taxon>Oikopleuridae</taxon>
        <taxon>Oikopleura</taxon>
    </lineage>
</organism>
<keyword evidence="4" id="KW-1185">Reference proteome</keyword>
<evidence type="ECO:0000256" key="2">
    <source>
        <dbReference type="SAM" id="Phobius"/>
    </source>
</evidence>
<accession>E4XT05</accession>
<proteinExistence type="predicted"/>
<evidence type="ECO:0000256" key="1">
    <source>
        <dbReference type="SAM" id="MobiDB-lite"/>
    </source>
</evidence>